<evidence type="ECO:0000256" key="1">
    <source>
        <dbReference type="SAM" id="MobiDB-lite"/>
    </source>
</evidence>
<name>A0A498JG97_MALDO</name>
<dbReference type="EMBL" id="RDQH01000333">
    <property type="protein sequence ID" value="RXH94166.1"/>
    <property type="molecule type" value="Genomic_DNA"/>
</dbReference>
<feature type="compositionally biased region" description="Basic and acidic residues" evidence="1">
    <location>
        <begin position="1"/>
        <end position="16"/>
    </location>
</feature>
<keyword evidence="3" id="KW-1185">Reference proteome</keyword>
<dbReference type="PANTHER" id="PTHR37708">
    <property type="entry name" value="HOMEOBOX HOX-B3-LIKE PROTEIN"/>
    <property type="match status" value="1"/>
</dbReference>
<comment type="caution">
    <text evidence="2">The sequence shown here is derived from an EMBL/GenBank/DDBJ whole genome shotgun (WGS) entry which is preliminary data.</text>
</comment>
<organism evidence="2 3">
    <name type="scientific">Malus domestica</name>
    <name type="common">Apple</name>
    <name type="synonym">Pyrus malus</name>
    <dbReference type="NCBI Taxonomy" id="3750"/>
    <lineage>
        <taxon>Eukaryota</taxon>
        <taxon>Viridiplantae</taxon>
        <taxon>Streptophyta</taxon>
        <taxon>Embryophyta</taxon>
        <taxon>Tracheophyta</taxon>
        <taxon>Spermatophyta</taxon>
        <taxon>Magnoliopsida</taxon>
        <taxon>eudicotyledons</taxon>
        <taxon>Gunneridae</taxon>
        <taxon>Pentapetalae</taxon>
        <taxon>rosids</taxon>
        <taxon>fabids</taxon>
        <taxon>Rosales</taxon>
        <taxon>Rosaceae</taxon>
        <taxon>Amygdaloideae</taxon>
        <taxon>Maleae</taxon>
        <taxon>Malus</taxon>
    </lineage>
</organism>
<accession>A0A498JG97</accession>
<evidence type="ECO:0000313" key="3">
    <source>
        <dbReference type="Proteomes" id="UP000290289"/>
    </source>
</evidence>
<dbReference type="AlphaFoldDB" id="A0A498JG97"/>
<feature type="compositionally biased region" description="Basic and acidic residues" evidence="1">
    <location>
        <begin position="23"/>
        <end position="33"/>
    </location>
</feature>
<gene>
    <name evidence="2" type="ORF">DVH24_023850</name>
</gene>
<evidence type="ECO:0000313" key="2">
    <source>
        <dbReference type="EMBL" id="RXH94166.1"/>
    </source>
</evidence>
<proteinExistence type="predicted"/>
<feature type="region of interest" description="Disordered" evidence="1">
    <location>
        <begin position="1"/>
        <end position="36"/>
    </location>
</feature>
<dbReference type="Proteomes" id="UP000290289">
    <property type="component" value="Chromosome 7"/>
</dbReference>
<protein>
    <submittedName>
        <fullName evidence="2">Uncharacterized protein</fullName>
    </submittedName>
</protein>
<sequence>MERGPSYRAHTELRESRLRRKYMSPEESKEPESKLTPLKKQVKFQTHLIDSRKGSYVLAQSMLDFSAVLLKENHKSSSRLLLMQEITPPTKSWAKEADGVLSN</sequence>
<dbReference type="PANTHER" id="PTHR37708:SF2">
    <property type="entry name" value="HOMEOBOX HOX-B3-LIKE PROTEIN"/>
    <property type="match status" value="1"/>
</dbReference>
<reference evidence="2 3" key="1">
    <citation type="submission" date="2018-10" db="EMBL/GenBank/DDBJ databases">
        <title>A high-quality apple genome assembly.</title>
        <authorList>
            <person name="Hu J."/>
        </authorList>
    </citation>
    <scope>NUCLEOTIDE SEQUENCE [LARGE SCALE GENOMIC DNA]</scope>
    <source>
        <strain evidence="3">cv. HFTH1</strain>
        <tissue evidence="2">Young leaf</tissue>
    </source>
</reference>